<evidence type="ECO:0000313" key="11">
    <source>
        <dbReference type="Proteomes" id="UP000027920"/>
    </source>
</evidence>
<evidence type="ECO:0000256" key="8">
    <source>
        <dbReference type="SAM" id="MobiDB-lite"/>
    </source>
</evidence>
<gene>
    <name evidence="10" type="ORF">A1O9_09387</name>
</gene>
<evidence type="ECO:0000256" key="6">
    <source>
        <dbReference type="ARBA" id="ARBA00023242"/>
    </source>
</evidence>
<dbReference type="InterPro" id="IPR013087">
    <property type="entry name" value="Znf_C2H2_type"/>
</dbReference>
<comment type="subcellular location">
    <subcellularLocation>
        <location evidence="1">Nucleus</location>
    </subcellularLocation>
</comment>
<dbReference type="STRING" id="1182545.A0A072P4B9"/>
<keyword evidence="3" id="KW-0677">Repeat</keyword>
<evidence type="ECO:0000313" key="10">
    <source>
        <dbReference type="EMBL" id="KEF54944.1"/>
    </source>
</evidence>
<dbReference type="PANTHER" id="PTHR40626">
    <property type="entry name" value="MIP31509P"/>
    <property type="match status" value="1"/>
</dbReference>
<evidence type="ECO:0000256" key="4">
    <source>
        <dbReference type="ARBA" id="ARBA00022771"/>
    </source>
</evidence>
<evidence type="ECO:0000259" key="9">
    <source>
        <dbReference type="PROSITE" id="PS50157"/>
    </source>
</evidence>
<dbReference type="Proteomes" id="UP000027920">
    <property type="component" value="Unassembled WGS sequence"/>
</dbReference>
<dbReference type="GO" id="GO:0008270">
    <property type="term" value="F:zinc ion binding"/>
    <property type="evidence" value="ECO:0007669"/>
    <property type="project" value="UniProtKB-KW"/>
</dbReference>
<dbReference type="GO" id="GO:0000785">
    <property type="term" value="C:chromatin"/>
    <property type="evidence" value="ECO:0007669"/>
    <property type="project" value="TreeGrafter"/>
</dbReference>
<keyword evidence="11" id="KW-1185">Reference proteome</keyword>
<dbReference type="Gene3D" id="3.30.160.60">
    <property type="entry name" value="Classic Zinc Finger"/>
    <property type="match status" value="1"/>
</dbReference>
<dbReference type="EMBL" id="AMGV01000009">
    <property type="protein sequence ID" value="KEF54944.1"/>
    <property type="molecule type" value="Genomic_DNA"/>
</dbReference>
<accession>A0A072P4B9</accession>
<dbReference type="AlphaFoldDB" id="A0A072P4B9"/>
<dbReference type="GO" id="GO:0005634">
    <property type="term" value="C:nucleus"/>
    <property type="evidence" value="ECO:0007669"/>
    <property type="project" value="UniProtKB-SubCell"/>
</dbReference>
<feature type="domain" description="C2H2-type" evidence="9">
    <location>
        <begin position="39"/>
        <end position="67"/>
    </location>
</feature>
<dbReference type="GO" id="GO:0006351">
    <property type="term" value="P:DNA-templated transcription"/>
    <property type="evidence" value="ECO:0007669"/>
    <property type="project" value="InterPro"/>
</dbReference>
<dbReference type="VEuPathDB" id="FungiDB:A1O9_09387"/>
<sequence length="771" mass="84293">MSKELTANKRFACSFCDTRFTRKEHQLRHEHSHTQRDYFSCSHCTCSFLRKDVLRRHERSVHGAAKKTDKRPVPNLETGKHRRARRRQAPSSAADIGSPGSGLDAPISSWNSTVAPNLQTHIECPSYQTYSQHNTSLPNSCSGTITQSSDISPQCGREHVVALTGVDARSLAAQMENSVVGAAVDLNGATHDDFVSTSANNILDHGATLPSLFVAPSLSDSGDHAFDPTWFQLGWIDDVVPNPSGNSARSPTNTPVALSAVTDTSAKLVELIENFSEGQMHLPCNPLLADLIIAKLQSATATSLHDESSRLPAKLKCQRYFRCYFQVFQTHIPLIHAPMFDPDDASLALLLVMLAIGALYSFDRKEAKILYGLAETIYPSEQHNIPSTQHLQVLLLLSCFSSWSENANMRASGIEYQQRLADELSLHHGDLQSSSSIDWSGWISLEARKRTVIFAMHLLALTGASSLSTEIAFRNDIAFEMPYEETLWQSSSGEDWMSLYASAPVPPSSREALQNLFDSSGSSVQTYSVLGHLALMVSLHTLSCHYRALSTYLPPLVATQVLQSFHAAMDRWLTSLKALSLSAGGLLLVNPSLASSAVILWEANCIQLHGDASALANIKATALAVFKDQPTIPALFERVARSSDMATAVRHALCFLRGPIAVGIRFMKTTGGAHTSICHFLLGFQCIIFLARWLYTIECIVDAGEPVTEQEQSLLKTVDWLLEDSGIQGISHIPRSKATAAVWAEILGSPNLVWGVGEPAGDYLASNLTPW</sequence>
<dbReference type="OrthoDB" id="4495011at2759"/>
<dbReference type="CDD" id="cd12148">
    <property type="entry name" value="fungal_TF_MHR"/>
    <property type="match status" value="1"/>
</dbReference>
<keyword evidence="5" id="KW-0862">Zinc</keyword>
<dbReference type="GO" id="GO:0000978">
    <property type="term" value="F:RNA polymerase II cis-regulatory region sequence-specific DNA binding"/>
    <property type="evidence" value="ECO:0007669"/>
    <property type="project" value="InterPro"/>
</dbReference>
<dbReference type="HOGENOM" id="CLU_384501_0_0_1"/>
<dbReference type="InterPro" id="IPR051059">
    <property type="entry name" value="VerF-like"/>
</dbReference>
<protein>
    <recommendedName>
        <fullName evidence="9">C2H2-type domain-containing protein</fullName>
    </recommendedName>
</protein>
<dbReference type="GO" id="GO:0000981">
    <property type="term" value="F:DNA-binding transcription factor activity, RNA polymerase II-specific"/>
    <property type="evidence" value="ECO:0007669"/>
    <property type="project" value="InterPro"/>
</dbReference>
<dbReference type="PANTHER" id="PTHR40626:SF11">
    <property type="entry name" value="ZINC FINGER PROTEIN YPR022C"/>
    <property type="match status" value="1"/>
</dbReference>
<keyword evidence="2" id="KW-0479">Metal-binding</keyword>
<organism evidence="10 11">
    <name type="scientific">Exophiala aquamarina CBS 119918</name>
    <dbReference type="NCBI Taxonomy" id="1182545"/>
    <lineage>
        <taxon>Eukaryota</taxon>
        <taxon>Fungi</taxon>
        <taxon>Dikarya</taxon>
        <taxon>Ascomycota</taxon>
        <taxon>Pezizomycotina</taxon>
        <taxon>Eurotiomycetes</taxon>
        <taxon>Chaetothyriomycetidae</taxon>
        <taxon>Chaetothyriales</taxon>
        <taxon>Herpotrichiellaceae</taxon>
        <taxon>Exophiala</taxon>
    </lineage>
</organism>
<dbReference type="Pfam" id="PF04082">
    <property type="entry name" value="Fungal_trans"/>
    <property type="match status" value="1"/>
</dbReference>
<dbReference type="InterPro" id="IPR036236">
    <property type="entry name" value="Znf_C2H2_sf"/>
</dbReference>
<evidence type="ECO:0000256" key="3">
    <source>
        <dbReference type="ARBA" id="ARBA00022737"/>
    </source>
</evidence>
<keyword evidence="4 7" id="KW-0863">Zinc-finger</keyword>
<dbReference type="PROSITE" id="PS50157">
    <property type="entry name" value="ZINC_FINGER_C2H2_2"/>
    <property type="match status" value="2"/>
</dbReference>
<evidence type="ECO:0000256" key="2">
    <source>
        <dbReference type="ARBA" id="ARBA00022723"/>
    </source>
</evidence>
<keyword evidence="6" id="KW-0539">Nucleus</keyword>
<dbReference type="RefSeq" id="XP_013257534.1">
    <property type="nucleotide sequence ID" value="XM_013402080.1"/>
</dbReference>
<reference evidence="10 11" key="1">
    <citation type="submission" date="2013-03" db="EMBL/GenBank/DDBJ databases">
        <title>The Genome Sequence of Exophiala aquamarina CBS 119918.</title>
        <authorList>
            <consortium name="The Broad Institute Genomics Platform"/>
            <person name="Cuomo C."/>
            <person name="de Hoog S."/>
            <person name="Gorbushina A."/>
            <person name="Walker B."/>
            <person name="Young S.K."/>
            <person name="Zeng Q."/>
            <person name="Gargeya S."/>
            <person name="Fitzgerald M."/>
            <person name="Haas B."/>
            <person name="Abouelleil A."/>
            <person name="Allen A.W."/>
            <person name="Alvarado L."/>
            <person name="Arachchi H.M."/>
            <person name="Berlin A.M."/>
            <person name="Chapman S.B."/>
            <person name="Gainer-Dewar J."/>
            <person name="Goldberg J."/>
            <person name="Griggs A."/>
            <person name="Gujja S."/>
            <person name="Hansen M."/>
            <person name="Howarth C."/>
            <person name="Imamovic A."/>
            <person name="Ireland A."/>
            <person name="Larimer J."/>
            <person name="McCowan C."/>
            <person name="Murphy C."/>
            <person name="Pearson M."/>
            <person name="Poon T.W."/>
            <person name="Priest M."/>
            <person name="Roberts A."/>
            <person name="Saif S."/>
            <person name="Shea T."/>
            <person name="Sisk P."/>
            <person name="Sykes S."/>
            <person name="Wortman J."/>
            <person name="Nusbaum C."/>
            <person name="Birren B."/>
        </authorList>
    </citation>
    <scope>NUCLEOTIDE SEQUENCE [LARGE SCALE GENOMIC DNA]</scope>
    <source>
        <strain evidence="10 11">CBS 119918</strain>
    </source>
</reference>
<dbReference type="InterPro" id="IPR007219">
    <property type="entry name" value="XnlR_reg_dom"/>
</dbReference>
<proteinExistence type="predicted"/>
<dbReference type="SMART" id="SM00355">
    <property type="entry name" value="ZnF_C2H2"/>
    <property type="match status" value="2"/>
</dbReference>
<feature type="region of interest" description="Disordered" evidence="8">
    <location>
        <begin position="59"/>
        <end position="102"/>
    </location>
</feature>
<dbReference type="GeneID" id="25284296"/>
<feature type="domain" description="C2H2-type" evidence="9">
    <location>
        <begin position="11"/>
        <end position="38"/>
    </location>
</feature>
<dbReference type="SUPFAM" id="SSF57667">
    <property type="entry name" value="beta-beta-alpha zinc fingers"/>
    <property type="match status" value="1"/>
</dbReference>
<name>A0A072P4B9_9EURO</name>
<comment type="caution">
    <text evidence="10">The sequence shown here is derived from an EMBL/GenBank/DDBJ whole genome shotgun (WGS) entry which is preliminary data.</text>
</comment>
<evidence type="ECO:0000256" key="1">
    <source>
        <dbReference type="ARBA" id="ARBA00004123"/>
    </source>
</evidence>
<evidence type="ECO:0000256" key="5">
    <source>
        <dbReference type="ARBA" id="ARBA00022833"/>
    </source>
</evidence>
<evidence type="ECO:0000256" key="7">
    <source>
        <dbReference type="PROSITE-ProRule" id="PRU00042"/>
    </source>
</evidence>
<dbReference type="PROSITE" id="PS00028">
    <property type="entry name" value="ZINC_FINGER_C2H2_1"/>
    <property type="match status" value="2"/>
</dbReference>